<feature type="non-terminal residue" evidence="3">
    <location>
        <position position="1"/>
    </location>
</feature>
<feature type="domain" description="PITH" evidence="2">
    <location>
        <begin position="1"/>
        <end position="111"/>
    </location>
</feature>
<dbReference type="Pfam" id="PF06201">
    <property type="entry name" value="PITH"/>
    <property type="match status" value="1"/>
</dbReference>
<dbReference type="Gene3D" id="2.60.120.470">
    <property type="entry name" value="PITH domain"/>
    <property type="match status" value="1"/>
</dbReference>
<name>A0A9P6IJY0_9FUNG</name>
<reference evidence="3" key="1">
    <citation type="journal article" date="2020" name="Fungal Divers.">
        <title>Resolving the Mortierellaceae phylogeny through synthesis of multi-gene phylogenetics and phylogenomics.</title>
        <authorList>
            <person name="Vandepol N."/>
            <person name="Liber J."/>
            <person name="Desiro A."/>
            <person name="Na H."/>
            <person name="Kennedy M."/>
            <person name="Barry K."/>
            <person name="Grigoriev I.V."/>
            <person name="Miller A.N."/>
            <person name="O'Donnell K."/>
            <person name="Stajich J.E."/>
            <person name="Bonito G."/>
        </authorList>
    </citation>
    <scope>NUCLEOTIDE SEQUENCE</scope>
    <source>
        <strain evidence="3">MES-2147</strain>
    </source>
</reference>
<dbReference type="InterPro" id="IPR037047">
    <property type="entry name" value="PITH_dom_sf"/>
</dbReference>
<sequence>AVKLHSLKIVPKDVANAPKTIKLYVNRLSLGFDEAESVEPTQVISLTEEHYQGNGLIPLRFVKFQNVTSIILFIVDNQGDEETTQVKQLSFIGSSNEGTDMSALKKIEHDH</sequence>
<dbReference type="InterPro" id="IPR008979">
    <property type="entry name" value="Galactose-bd-like_sf"/>
</dbReference>
<dbReference type="InterPro" id="IPR010400">
    <property type="entry name" value="PITH_dom"/>
</dbReference>
<dbReference type="PANTHER" id="PTHR46115">
    <property type="entry name" value="THIOREDOXIN-LIKE PROTEIN 1"/>
    <property type="match status" value="1"/>
</dbReference>
<keyword evidence="4" id="KW-1185">Reference proteome</keyword>
<dbReference type="SUPFAM" id="SSF49785">
    <property type="entry name" value="Galactose-binding domain-like"/>
    <property type="match status" value="1"/>
</dbReference>
<organism evidence="3 4">
    <name type="scientific">Modicella reniformis</name>
    <dbReference type="NCBI Taxonomy" id="1440133"/>
    <lineage>
        <taxon>Eukaryota</taxon>
        <taxon>Fungi</taxon>
        <taxon>Fungi incertae sedis</taxon>
        <taxon>Mucoromycota</taxon>
        <taxon>Mortierellomycotina</taxon>
        <taxon>Mortierellomycetes</taxon>
        <taxon>Mortierellales</taxon>
        <taxon>Mortierellaceae</taxon>
        <taxon>Modicella</taxon>
    </lineage>
</organism>
<dbReference type="PROSITE" id="PS51532">
    <property type="entry name" value="PITH"/>
    <property type="match status" value="1"/>
</dbReference>
<dbReference type="AlphaFoldDB" id="A0A9P6IJY0"/>
<evidence type="ECO:0000256" key="1">
    <source>
        <dbReference type="ARBA" id="ARBA00023157"/>
    </source>
</evidence>
<evidence type="ECO:0000313" key="4">
    <source>
        <dbReference type="Proteomes" id="UP000749646"/>
    </source>
</evidence>
<evidence type="ECO:0000313" key="3">
    <source>
        <dbReference type="EMBL" id="KAF9928912.1"/>
    </source>
</evidence>
<proteinExistence type="predicted"/>
<dbReference type="OrthoDB" id="10263751at2759"/>
<gene>
    <name evidence="3" type="primary">TXNL1</name>
    <name evidence="3" type="ORF">BGZ65_006036</name>
</gene>
<accession>A0A9P6IJY0</accession>
<evidence type="ECO:0000259" key="2">
    <source>
        <dbReference type="PROSITE" id="PS51532"/>
    </source>
</evidence>
<comment type="caution">
    <text evidence="3">The sequence shown here is derived from an EMBL/GenBank/DDBJ whole genome shotgun (WGS) entry which is preliminary data.</text>
</comment>
<dbReference type="Proteomes" id="UP000749646">
    <property type="component" value="Unassembled WGS sequence"/>
</dbReference>
<dbReference type="GO" id="GO:0005737">
    <property type="term" value="C:cytoplasm"/>
    <property type="evidence" value="ECO:0007669"/>
    <property type="project" value="UniProtKB-ARBA"/>
</dbReference>
<dbReference type="EMBL" id="JAAAHW010010212">
    <property type="protein sequence ID" value="KAF9928912.1"/>
    <property type="molecule type" value="Genomic_DNA"/>
</dbReference>
<protein>
    <submittedName>
        <fullName evidence="3">Thioredoxin-like protein 1</fullName>
    </submittedName>
</protein>
<keyword evidence="1" id="KW-1015">Disulfide bond</keyword>